<dbReference type="Proteomes" id="UP000193118">
    <property type="component" value="Unassembled WGS sequence"/>
</dbReference>
<dbReference type="OrthoDB" id="8613577at2"/>
<proteinExistence type="predicted"/>
<gene>
    <name evidence="1" type="ORF">BWD09_01845</name>
</gene>
<dbReference type="GeneID" id="94579894"/>
<organism evidence="1 2">
    <name type="scientific">Neisseria dentiae</name>
    <dbReference type="NCBI Taxonomy" id="194197"/>
    <lineage>
        <taxon>Bacteria</taxon>
        <taxon>Pseudomonadati</taxon>
        <taxon>Pseudomonadota</taxon>
        <taxon>Betaproteobacteria</taxon>
        <taxon>Neisseriales</taxon>
        <taxon>Neisseriaceae</taxon>
        <taxon>Neisseria</taxon>
    </lineage>
</organism>
<dbReference type="STRING" id="194197.BWD09_01845"/>
<sequence>MYQPDLEKIKRKQAELQAAHRAWIAEKAKHEILAFADEKGNVVLHHPDGHTEIVHEAEAG</sequence>
<reference evidence="2" key="1">
    <citation type="submission" date="2017-01" db="EMBL/GenBank/DDBJ databases">
        <authorList>
            <person name="Wolfgang W.J."/>
            <person name="Cole J."/>
            <person name="Wroblewski D."/>
            <person name="Mcginnis J."/>
            <person name="Musser K.A."/>
        </authorList>
    </citation>
    <scope>NUCLEOTIDE SEQUENCE [LARGE SCALE GENOMIC DNA]</scope>
    <source>
        <strain evidence="2">DSM 19151</strain>
    </source>
</reference>
<evidence type="ECO:0000313" key="1">
    <source>
        <dbReference type="EMBL" id="OSI18536.1"/>
    </source>
</evidence>
<keyword evidence="2" id="KW-1185">Reference proteome</keyword>
<dbReference type="AlphaFoldDB" id="A0A1X3DFE1"/>
<name>A0A1X3DFE1_9NEIS</name>
<dbReference type="RefSeq" id="WP_085365035.1">
    <property type="nucleotide sequence ID" value="NZ_CAUJPZ010000001.1"/>
</dbReference>
<evidence type="ECO:0000313" key="2">
    <source>
        <dbReference type="Proteomes" id="UP000193118"/>
    </source>
</evidence>
<protein>
    <submittedName>
        <fullName evidence="1">Uncharacterized protein</fullName>
    </submittedName>
</protein>
<dbReference type="EMBL" id="MTBO01000002">
    <property type="protein sequence ID" value="OSI18536.1"/>
    <property type="molecule type" value="Genomic_DNA"/>
</dbReference>
<comment type="caution">
    <text evidence="1">The sequence shown here is derived from an EMBL/GenBank/DDBJ whole genome shotgun (WGS) entry which is preliminary data.</text>
</comment>
<accession>A0A1X3DFE1</accession>